<dbReference type="Pfam" id="PF00635">
    <property type="entry name" value="Motile_Sperm"/>
    <property type="match status" value="1"/>
</dbReference>
<evidence type="ECO:0000256" key="5">
    <source>
        <dbReference type="ARBA" id="ARBA00037744"/>
    </source>
</evidence>
<name>A0A2G5U211_9PELO</name>
<dbReference type="Proteomes" id="UP000230233">
    <property type="component" value="Chromosome IV"/>
</dbReference>
<dbReference type="GO" id="GO:0005856">
    <property type="term" value="C:cytoskeleton"/>
    <property type="evidence" value="ECO:0007669"/>
    <property type="project" value="UniProtKB-SubCell"/>
</dbReference>
<proteinExistence type="predicted"/>
<evidence type="ECO:0000259" key="8">
    <source>
        <dbReference type="PROSITE" id="PS50202"/>
    </source>
</evidence>
<keyword evidence="10" id="KW-1185">Reference proteome</keyword>
<gene>
    <name evidence="9" type="primary">Cnig_chr_IV.g13506</name>
    <name evidence="9" type="ORF">B9Z55_013506</name>
</gene>
<evidence type="ECO:0000313" key="10">
    <source>
        <dbReference type="Proteomes" id="UP000230233"/>
    </source>
</evidence>
<evidence type="ECO:0000256" key="1">
    <source>
        <dbReference type="ARBA" id="ARBA00004245"/>
    </source>
</evidence>
<dbReference type="InterPro" id="IPR013783">
    <property type="entry name" value="Ig-like_fold"/>
</dbReference>
<dbReference type="GO" id="GO:0031143">
    <property type="term" value="C:pseudopodium"/>
    <property type="evidence" value="ECO:0007669"/>
    <property type="project" value="UniProtKB-SubCell"/>
</dbReference>
<dbReference type="PANTHER" id="PTHR22920">
    <property type="entry name" value="MAJOR SPERM PROTEIN"/>
    <property type="match status" value="1"/>
</dbReference>
<evidence type="ECO:0000256" key="3">
    <source>
        <dbReference type="ARBA" id="ARBA00023212"/>
    </source>
</evidence>
<dbReference type="SUPFAM" id="SSF49354">
    <property type="entry name" value="PapD-like"/>
    <property type="match status" value="1"/>
</dbReference>
<dbReference type="InterPro" id="IPR051155">
    <property type="entry name" value="Nematode_MSP"/>
</dbReference>
<dbReference type="AlphaFoldDB" id="A0A2G5U211"/>
<dbReference type="PANTHER" id="PTHR22920:SF7">
    <property type="entry name" value="MSP DOMAIN-CONTAINING PROTEIN-RELATED"/>
    <property type="match status" value="1"/>
</dbReference>
<evidence type="ECO:0000256" key="2">
    <source>
        <dbReference type="ARBA" id="ARBA00022490"/>
    </source>
</evidence>
<evidence type="ECO:0000256" key="6">
    <source>
        <dbReference type="ARBA" id="ARBA00037818"/>
    </source>
</evidence>
<keyword evidence="4" id="KW-0966">Cell projection</keyword>
<evidence type="ECO:0000313" key="9">
    <source>
        <dbReference type="EMBL" id="PIC33577.1"/>
    </source>
</evidence>
<comment type="subcellular location">
    <subcellularLocation>
        <location evidence="6">Cell projection</location>
        <location evidence="6">Pseudopodium</location>
    </subcellularLocation>
    <subcellularLocation>
        <location evidence="1">Cytoplasm</location>
        <location evidence="1">Cytoskeleton</location>
    </subcellularLocation>
</comment>
<dbReference type="STRING" id="1611254.A0A2G5U211"/>
<sequence length="200" mass="22345">MEATLEKIDGVKLFHCKTLGYVLRKGNLLPGNHLITAHLMSQSVVTTNGKIIHFEGTRTAAPKSPHKLMSKMSLAEPPKTGDIETGPASKLFLNSPFSKKIIAEIKITNPTAHRIGVGIKTNNRERFLVNPEFGVLDSKESIVVSITCKPFQFDPDEKYADKVKIGWLNAPRGAGKEFKKEWFEGKEKVLVKYLKIKYNP</sequence>
<keyword evidence="2" id="KW-0963">Cytoplasm</keyword>
<dbReference type="Gene3D" id="2.60.40.10">
    <property type="entry name" value="Immunoglobulins"/>
    <property type="match status" value="1"/>
</dbReference>
<comment type="function">
    <text evidence="5 7">Central component in molecular interactions underlying sperm crawling. Forms an extensive filament system that extends from sperm villipoda, along the leading edge of the pseudopod.</text>
</comment>
<evidence type="ECO:0000256" key="4">
    <source>
        <dbReference type="ARBA" id="ARBA00023273"/>
    </source>
</evidence>
<organism evidence="9 10">
    <name type="scientific">Caenorhabditis nigoni</name>
    <dbReference type="NCBI Taxonomy" id="1611254"/>
    <lineage>
        <taxon>Eukaryota</taxon>
        <taxon>Metazoa</taxon>
        <taxon>Ecdysozoa</taxon>
        <taxon>Nematoda</taxon>
        <taxon>Chromadorea</taxon>
        <taxon>Rhabditida</taxon>
        <taxon>Rhabditina</taxon>
        <taxon>Rhabditomorpha</taxon>
        <taxon>Rhabditoidea</taxon>
        <taxon>Rhabditidae</taxon>
        <taxon>Peloderinae</taxon>
        <taxon>Caenorhabditis</taxon>
    </lineage>
</organism>
<feature type="domain" description="MSP" evidence="8">
    <location>
        <begin position="82"/>
        <end position="199"/>
    </location>
</feature>
<dbReference type="EMBL" id="PDUG01000004">
    <property type="protein sequence ID" value="PIC33577.1"/>
    <property type="molecule type" value="Genomic_DNA"/>
</dbReference>
<evidence type="ECO:0000256" key="7">
    <source>
        <dbReference type="RuleBase" id="RU003425"/>
    </source>
</evidence>
<comment type="caution">
    <text evidence="9">The sequence shown here is derived from an EMBL/GenBank/DDBJ whole genome shotgun (WGS) entry which is preliminary data.</text>
</comment>
<dbReference type="PROSITE" id="PS50202">
    <property type="entry name" value="MSP"/>
    <property type="match status" value="1"/>
</dbReference>
<reference evidence="10" key="1">
    <citation type="submission" date="2017-10" db="EMBL/GenBank/DDBJ databases">
        <title>Rapid genome shrinkage in a self-fertile nematode reveals novel sperm competition proteins.</title>
        <authorList>
            <person name="Yin D."/>
            <person name="Schwarz E.M."/>
            <person name="Thomas C.G."/>
            <person name="Felde R.L."/>
            <person name="Korf I.F."/>
            <person name="Cutter A.D."/>
            <person name="Schartner C.M."/>
            <person name="Ralston E.J."/>
            <person name="Meyer B.J."/>
            <person name="Haag E.S."/>
        </authorList>
    </citation>
    <scope>NUCLEOTIDE SEQUENCE [LARGE SCALE GENOMIC DNA]</scope>
    <source>
        <strain evidence="10">JU1422</strain>
    </source>
</reference>
<accession>A0A2G5U211</accession>
<protein>
    <recommendedName>
        <fullName evidence="7">Major sperm protein</fullName>
    </recommendedName>
</protein>
<dbReference type="InterPro" id="IPR000535">
    <property type="entry name" value="MSP_dom"/>
</dbReference>
<keyword evidence="3 7" id="KW-0206">Cytoskeleton</keyword>
<dbReference type="InterPro" id="IPR008962">
    <property type="entry name" value="PapD-like_sf"/>
</dbReference>